<dbReference type="EMBL" id="CP014688">
    <property type="protein sequence ID" value="AQT06475.1"/>
    <property type="molecule type" value="Genomic_DNA"/>
</dbReference>
<accession>A0A1U9LJ46</accession>
<proteinExistence type="predicted"/>
<evidence type="ECO:0000313" key="2">
    <source>
        <dbReference type="Proteomes" id="UP000189055"/>
    </source>
</evidence>
<dbReference type="Proteomes" id="UP000189055">
    <property type="component" value="Plasmid pAC1084_1"/>
</dbReference>
<name>A0A1U9LJ46_9PROT</name>
<protein>
    <submittedName>
        <fullName evidence="1">Uncharacterized protein</fullName>
    </submittedName>
</protein>
<sequence length="117" mass="12418">MGRSVEDDDEEAETPIIRLLMLSSADVHATIARQNHVYELNSAGFIGCLGTKPEVYGGSESLSGEFPATSGASRDAQTVVSSIFCTWPILEAVTVDIDGGNRILMISKGQTKQSGRG</sequence>
<evidence type="ECO:0000313" key="1">
    <source>
        <dbReference type="EMBL" id="AQT06475.1"/>
    </source>
</evidence>
<dbReference type="KEGG" id="aper:A0U91_15795"/>
<dbReference type="AlphaFoldDB" id="A0A1U9LJ46"/>
<organism evidence="1 2">
    <name type="scientific">Acetobacter persici</name>
    <dbReference type="NCBI Taxonomy" id="1076596"/>
    <lineage>
        <taxon>Bacteria</taxon>
        <taxon>Pseudomonadati</taxon>
        <taxon>Pseudomonadota</taxon>
        <taxon>Alphaproteobacteria</taxon>
        <taxon>Acetobacterales</taxon>
        <taxon>Acetobacteraceae</taxon>
        <taxon>Acetobacter</taxon>
    </lineage>
</organism>
<geneLocation type="plasmid" evidence="2">
    <name>pac1084_1</name>
</geneLocation>
<keyword evidence="1" id="KW-0614">Plasmid</keyword>
<reference evidence="1 2" key="1">
    <citation type="submission" date="2016-03" db="EMBL/GenBank/DDBJ databases">
        <title>Acetic acid bacteria sequencing.</title>
        <authorList>
            <person name="Brandt J."/>
            <person name="Jakob F."/>
            <person name="Vogel R.F."/>
        </authorList>
    </citation>
    <scope>NUCLEOTIDE SEQUENCE [LARGE SCALE GENOMIC DNA]</scope>
    <source>
        <strain evidence="1 2">TMW2.1084</strain>
        <plasmid evidence="2">pac1084_1</plasmid>
    </source>
</reference>
<gene>
    <name evidence="1" type="ORF">A0U91_15795</name>
</gene>